<keyword evidence="2" id="KW-1185">Reference proteome</keyword>
<evidence type="ECO:0000313" key="2">
    <source>
        <dbReference type="Proteomes" id="UP001487740"/>
    </source>
</evidence>
<comment type="caution">
    <text evidence="1">The sequence shown here is derived from an EMBL/GenBank/DDBJ whole genome shotgun (WGS) entry which is preliminary data.</text>
</comment>
<proteinExistence type="predicted"/>
<name>A0AAW0UFM2_SCYPA</name>
<evidence type="ECO:0000313" key="1">
    <source>
        <dbReference type="EMBL" id="KAK8398611.1"/>
    </source>
</evidence>
<accession>A0AAW0UFM2</accession>
<dbReference type="AlphaFoldDB" id="A0AAW0UFM2"/>
<organism evidence="1 2">
    <name type="scientific">Scylla paramamosain</name>
    <name type="common">Mud crab</name>
    <dbReference type="NCBI Taxonomy" id="85552"/>
    <lineage>
        <taxon>Eukaryota</taxon>
        <taxon>Metazoa</taxon>
        <taxon>Ecdysozoa</taxon>
        <taxon>Arthropoda</taxon>
        <taxon>Crustacea</taxon>
        <taxon>Multicrustacea</taxon>
        <taxon>Malacostraca</taxon>
        <taxon>Eumalacostraca</taxon>
        <taxon>Eucarida</taxon>
        <taxon>Decapoda</taxon>
        <taxon>Pleocyemata</taxon>
        <taxon>Brachyura</taxon>
        <taxon>Eubrachyura</taxon>
        <taxon>Portunoidea</taxon>
        <taxon>Portunidae</taxon>
        <taxon>Portuninae</taxon>
        <taxon>Scylla</taxon>
    </lineage>
</organism>
<sequence length="207" mass="23495">MYSDPANKAFLAFLQPVVSHVNRVNKLFEANQCDASKLLADLMSLYQSILNRVMMPRTFPTWQTVTNFDVRDERDHLPLQAVDMGVQFNLEVGRSRLDPGIVNTIKTHGRDFLMHLLKELQQRLPSNIEILQSLDALTPETVLGIRKPRLNELSFLSKYTGDLGQLDEQWQRIGTVAWPKDTHVTHNGGGILVLSGDFNAHHPLMEP</sequence>
<dbReference type="Proteomes" id="UP001487740">
    <property type="component" value="Unassembled WGS sequence"/>
</dbReference>
<reference evidence="1 2" key="1">
    <citation type="submission" date="2023-03" db="EMBL/GenBank/DDBJ databases">
        <title>High-quality genome of Scylla paramamosain provides insights in environmental adaptation.</title>
        <authorList>
            <person name="Zhang L."/>
        </authorList>
    </citation>
    <scope>NUCLEOTIDE SEQUENCE [LARGE SCALE GENOMIC DNA]</scope>
    <source>
        <strain evidence="1">LZ_2023a</strain>
        <tissue evidence="1">Muscle</tissue>
    </source>
</reference>
<dbReference type="EMBL" id="JARAKH010000012">
    <property type="protein sequence ID" value="KAK8398611.1"/>
    <property type="molecule type" value="Genomic_DNA"/>
</dbReference>
<gene>
    <name evidence="1" type="ORF">O3P69_004031</name>
</gene>
<protein>
    <submittedName>
        <fullName evidence="1">Uncharacterized protein</fullName>
    </submittedName>
</protein>